<feature type="region of interest" description="Disordered" evidence="1">
    <location>
        <begin position="66"/>
        <end position="102"/>
    </location>
</feature>
<comment type="caution">
    <text evidence="2">The sequence shown here is derived from an EMBL/GenBank/DDBJ whole genome shotgun (WGS) entry which is preliminary data.</text>
</comment>
<dbReference type="EMBL" id="JBHFFA010000001">
    <property type="protein sequence ID" value="KAL2653006.1"/>
    <property type="molecule type" value="Genomic_DNA"/>
</dbReference>
<sequence>MSDSVVRSPRQQCMPWEDRASPVRFHFSCRCGRVSSTRRNAVAVKASASHVGAAFMAARARTSLDVQKGNATADTPVVRNGRNAKRVSPILSGKPHPRKDPVRHQTRLVRFVHY</sequence>
<organism evidence="2 3">
    <name type="scientific">Riccia fluitans</name>
    <dbReference type="NCBI Taxonomy" id="41844"/>
    <lineage>
        <taxon>Eukaryota</taxon>
        <taxon>Viridiplantae</taxon>
        <taxon>Streptophyta</taxon>
        <taxon>Embryophyta</taxon>
        <taxon>Marchantiophyta</taxon>
        <taxon>Marchantiopsida</taxon>
        <taxon>Marchantiidae</taxon>
        <taxon>Marchantiales</taxon>
        <taxon>Ricciaceae</taxon>
        <taxon>Riccia</taxon>
    </lineage>
</organism>
<reference evidence="2 3" key="1">
    <citation type="submission" date="2024-09" db="EMBL/GenBank/DDBJ databases">
        <title>Chromosome-scale assembly of Riccia fluitans.</title>
        <authorList>
            <person name="Paukszto L."/>
            <person name="Sawicki J."/>
            <person name="Karawczyk K."/>
            <person name="Piernik-Szablinska J."/>
            <person name="Szczecinska M."/>
            <person name="Mazdziarz M."/>
        </authorList>
    </citation>
    <scope>NUCLEOTIDE SEQUENCE [LARGE SCALE GENOMIC DNA]</scope>
    <source>
        <strain evidence="2">Rf_01</strain>
        <tissue evidence="2">Aerial parts of the thallus</tissue>
    </source>
</reference>
<dbReference type="Proteomes" id="UP001605036">
    <property type="component" value="Unassembled WGS sequence"/>
</dbReference>
<evidence type="ECO:0000256" key="1">
    <source>
        <dbReference type="SAM" id="MobiDB-lite"/>
    </source>
</evidence>
<gene>
    <name evidence="2" type="ORF">R1flu_021134</name>
</gene>
<proteinExistence type="predicted"/>
<evidence type="ECO:0000313" key="2">
    <source>
        <dbReference type="EMBL" id="KAL2653006.1"/>
    </source>
</evidence>
<name>A0ABD1ZQ39_9MARC</name>
<evidence type="ECO:0000313" key="3">
    <source>
        <dbReference type="Proteomes" id="UP001605036"/>
    </source>
</evidence>
<dbReference type="AlphaFoldDB" id="A0ABD1ZQ39"/>
<protein>
    <submittedName>
        <fullName evidence="2">Uncharacterized protein</fullName>
    </submittedName>
</protein>
<accession>A0ABD1ZQ39</accession>
<keyword evidence="3" id="KW-1185">Reference proteome</keyword>